<proteinExistence type="predicted"/>
<gene>
    <name evidence="3" type="ORF">SAMN04488056_102406</name>
</gene>
<reference evidence="3 4" key="1">
    <citation type="submission" date="2016-10" db="EMBL/GenBank/DDBJ databases">
        <authorList>
            <person name="de Groot N.N."/>
        </authorList>
    </citation>
    <scope>NUCLEOTIDE SEQUENCE [LARGE SCALE GENOMIC DNA]</scope>
    <source>
        <strain evidence="3 4">CGMCC 1.9157</strain>
    </source>
</reference>
<organism evidence="3 4">
    <name type="scientific">Cohaesibacter marisflavi</name>
    <dbReference type="NCBI Taxonomy" id="655353"/>
    <lineage>
        <taxon>Bacteria</taxon>
        <taxon>Pseudomonadati</taxon>
        <taxon>Pseudomonadota</taxon>
        <taxon>Alphaproteobacteria</taxon>
        <taxon>Hyphomicrobiales</taxon>
        <taxon>Cohaesibacteraceae</taxon>
    </lineage>
</organism>
<protein>
    <submittedName>
        <fullName evidence="3">Uncharacterized protein</fullName>
    </submittedName>
</protein>
<evidence type="ECO:0000313" key="3">
    <source>
        <dbReference type="EMBL" id="SFN92073.1"/>
    </source>
</evidence>
<feature type="region of interest" description="Disordered" evidence="1">
    <location>
        <begin position="20"/>
        <end position="49"/>
    </location>
</feature>
<keyword evidence="2" id="KW-0732">Signal</keyword>
<keyword evidence="4" id="KW-1185">Reference proteome</keyword>
<dbReference type="EMBL" id="FOVR01000002">
    <property type="protein sequence ID" value="SFN92073.1"/>
    <property type="molecule type" value="Genomic_DNA"/>
</dbReference>
<feature type="compositionally biased region" description="Basic and acidic residues" evidence="1">
    <location>
        <begin position="25"/>
        <end position="37"/>
    </location>
</feature>
<sequence length="106" mass="11717">MWRAMLLKSCLTLMVAAYSASAAHSDGRADGKGDGESIRSMMQTEASACPTDAQKAGADLWPMADGFGRQMSRLKGKHPCGQWLVCERTYPSKRWQCRWENDTKGS</sequence>
<dbReference type="AlphaFoldDB" id="A0A1I5CYS9"/>
<dbReference type="STRING" id="655353.SAMN04488056_102406"/>
<accession>A0A1I5CYS9</accession>
<feature type="chain" id="PRO_5011476342" evidence="2">
    <location>
        <begin position="23"/>
        <end position="106"/>
    </location>
</feature>
<feature type="signal peptide" evidence="2">
    <location>
        <begin position="1"/>
        <end position="22"/>
    </location>
</feature>
<evidence type="ECO:0000313" key="4">
    <source>
        <dbReference type="Proteomes" id="UP000199236"/>
    </source>
</evidence>
<name>A0A1I5CYS9_9HYPH</name>
<dbReference type="Proteomes" id="UP000199236">
    <property type="component" value="Unassembled WGS sequence"/>
</dbReference>
<evidence type="ECO:0000256" key="2">
    <source>
        <dbReference type="SAM" id="SignalP"/>
    </source>
</evidence>
<evidence type="ECO:0000256" key="1">
    <source>
        <dbReference type="SAM" id="MobiDB-lite"/>
    </source>
</evidence>